<reference evidence="2" key="1">
    <citation type="journal article" date="2016" name="Front. Microbiol.">
        <title>Genome Sequence of the Piezophilic, Mesophilic Sulfate-Reducing Bacterium Desulfovibrio indicus J2T.</title>
        <authorList>
            <person name="Cao J."/>
            <person name="Maignien L."/>
            <person name="Shao Z."/>
            <person name="Alain K."/>
            <person name="Jebbar M."/>
        </authorList>
    </citation>
    <scope>NUCLEOTIDE SEQUENCE</scope>
    <source>
        <strain evidence="2">DSM 21893</strain>
    </source>
</reference>
<comment type="caution">
    <text evidence="2">The sequence shown here is derived from an EMBL/GenBank/DDBJ whole genome shotgun (WGS) entry which is preliminary data.</text>
</comment>
<feature type="region of interest" description="Disordered" evidence="1">
    <location>
        <begin position="42"/>
        <end position="73"/>
    </location>
</feature>
<dbReference type="EMBL" id="BPQF01000016">
    <property type="protein sequence ID" value="GJD40823.1"/>
    <property type="molecule type" value="Genomic_DNA"/>
</dbReference>
<evidence type="ECO:0000313" key="2">
    <source>
        <dbReference type="EMBL" id="GJD40823.1"/>
    </source>
</evidence>
<evidence type="ECO:0000256" key="1">
    <source>
        <dbReference type="SAM" id="MobiDB-lite"/>
    </source>
</evidence>
<evidence type="ECO:0000313" key="3">
    <source>
        <dbReference type="Proteomes" id="UP001055307"/>
    </source>
</evidence>
<protein>
    <submittedName>
        <fullName evidence="2">Uncharacterized protein</fullName>
    </submittedName>
</protein>
<keyword evidence="3" id="KW-1185">Reference proteome</keyword>
<organism evidence="2 3">
    <name type="scientific">Methylobacterium bullatum</name>
    <dbReference type="NCBI Taxonomy" id="570505"/>
    <lineage>
        <taxon>Bacteria</taxon>
        <taxon>Pseudomonadati</taxon>
        <taxon>Pseudomonadota</taxon>
        <taxon>Alphaproteobacteria</taxon>
        <taxon>Hyphomicrobiales</taxon>
        <taxon>Methylobacteriaceae</taxon>
        <taxon>Methylobacterium</taxon>
    </lineage>
</organism>
<proteinExistence type="predicted"/>
<sequence length="73" mass="7635">MDSTTARAGGSRVVADHILDLGGEGGIVRGLERAQPMRLEAVSVPDPLHGAERDPDRAGHGTAGPVRDLARRL</sequence>
<dbReference type="Proteomes" id="UP001055307">
    <property type="component" value="Unassembled WGS sequence"/>
</dbReference>
<accession>A0AAV4ZAQ4</accession>
<feature type="compositionally biased region" description="Basic and acidic residues" evidence="1">
    <location>
        <begin position="49"/>
        <end position="59"/>
    </location>
</feature>
<reference evidence="2" key="2">
    <citation type="submission" date="2021-08" db="EMBL/GenBank/DDBJ databases">
        <authorList>
            <person name="Tani A."/>
            <person name="Ola A."/>
            <person name="Ogura Y."/>
            <person name="Katsura K."/>
            <person name="Hayashi T."/>
        </authorList>
    </citation>
    <scope>NUCLEOTIDE SEQUENCE</scope>
    <source>
        <strain evidence="2">DSM 21893</strain>
    </source>
</reference>
<dbReference type="AlphaFoldDB" id="A0AAV4ZAQ4"/>
<name>A0AAV4ZAQ4_9HYPH</name>
<gene>
    <name evidence="2" type="ORF">OICFNHDK_3299</name>
</gene>